<protein>
    <submittedName>
        <fullName evidence="2">DUF3021 domain-containing protein</fullName>
    </submittedName>
</protein>
<comment type="caution">
    <text evidence="2">The sequence shown here is derived from an EMBL/GenBank/DDBJ whole genome shotgun (WGS) entry which is preliminary data.</text>
</comment>
<feature type="transmembrane region" description="Helical" evidence="1">
    <location>
        <begin position="33"/>
        <end position="54"/>
    </location>
</feature>
<evidence type="ECO:0000256" key="1">
    <source>
        <dbReference type="SAM" id="Phobius"/>
    </source>
</evidence>
<keyword evidence="1" id="KW-1133">Transmembrane helix</keyword>
<evidence type="ECO:0000313" key="2">
    <source>
        <dbReference type="EMBL" id="MDM8333689.1"/>
    </source>
</evidence>
<dbReference type="EMBL" id="JAUDEO010000015">
    <property type="protein sequence ID" value="MDM8333689.1"/>
    <property type="molecule type" value="Genomic_DNA"/>
</dbReference>
<keyword evidence="3" id="KW-1185">Reference proteome</keyword>
<gene>
    <name evidence="2" type="ORF">QUW46_03745</name>
</gene>
<sequence length="124" mass="13966">MRLFLKRFCAGAGYGAVAYLIVLSLRIQSTVPTMLNTASILVISGLIGIASLVFNFELGYSIALLVHFAITCGLVTVMVWINHWHFDLITLIMVIVIYLIIWGLMRLNQGNDVNRINQRLNDRK</sequence>
<dbReference type="InterPro" id="IPR021560">
    <property type="entry name" value="DUF3021"/>
</dbReference>
<dbReference type="RefSeq" id="WP_289559685.1">
    <property type="nucleotide sequence ID" value="NZ_JAUDEO010000015.1"/>
</dbReference>
<feature type="transmembrane region" description="Helical" evidence="1">
    <location>
        <begin position="7"/>
        <end position="27"/>
    </location>
</feature>
<keyword evidence="1" id="KW-0812">Transmembrane</keyword>
<organism evidence="2 3">
    <name type="scientific">Limosilactobacillus panis</name>
    <dbReference type="NCBI Taxonomy" id="47493"/>
    <lineage>
        <taxon>Bacteria</taxon>
        <taxon>Bacillati</taxon>
        <taxon>Bacillota</taxon>
        <taxon>Bacilli</taxon>
        <taxon>Lactobacillales</taxon>
        <taxon>Lactobacillaceae</taxon>
        <taxon>Limosilactobacillus</taxon>
    </lineage>
</organism>
<dbReference type="Pfam" id="PF11457">
    <property type="entry name" value="DUF3021"/>
    <property type="match status" value="1"/>
</dbReference>
<name>A0ABT7VLS8_9LACO</name>
<accession>A0ABT7VLS8</accession>
<reference evidence="2" key="2">
    <citation type="submission" date="2023-06" db="EMBL/GenBank/DDBJ databases">
        <authorList>
            <person name="Zeman M."/>
            <person name="Kubasova T."/>
            <person name="Jahodarova E."/>
            <person name="Nykrynova M."/>
            <person name="Rychlik I."/>
        </authorList>
    </citation>
    <scope>NUCLEOTIDE SEQUENCE</scope>
    <source>
        <strain evidence="2">105_WCHN</strain>
    </source>
</reference>
<evidence type="ECO:0000313" key="3">
    <source>
        <dbReference type="Proteomes" id="UP001529423"/>
    </source>
</evidence>
<feature type="transmembrane region" description="Helical" evidence="1">
    <location>
        <begin position="88"/>
        <end position="105"/>
    </location>
</feature>
<feature type="transmembrane region" description="Helical" evidence="1">
    <location>
        <begin position="61"/>
        <end position="82"/>
    </location>
</feature>
<dbReference type="Proteomes" id="UP001529423">
    <property type="component" value="Unassembled WGS sequence"/>
</dbReference>
<keyword evidence="1" id="KW-0472">Membrane</keyword>
<proteinExistence type="predicted"/>
<reference evidence="2" key="1">
    <citation type="submission" date="2023-06" db="EMBL/GenBank/DDBJ databases">
        <title>Identification and characterization of horizontal gene transfer across gut microbiota members of farm animals based on homology search.</title>
        <authorList>
            <person name="Schwarzerova J."/>
            <person name="Nykrynova M."/>
            <person name="Jureckova K."/>
            <person name="Cejkova D."/>
            <person name="Rychlik I."/>
        </authorList>
    </citation>
    <scope>NUCLEOTIDE SEQUENCE</scope>
    <source>
        <strain evidence="2">105_WCHN</strain>
    </source>
</reference>